<evidence type="ECO:0000313" key="1">
    <source>
        <dbReference type="EMBL" id="GFZ62827.1"/>
    </source>
</evidence>
<dbReference type="Proteomes" id="UP000630864">
    <property type="component" value="Unassembled WGS sequence"/>
</dbReference>
<dbReference type="GO" id="GO:0043565">
    <property type="term" value="F:sequence-specific DNA binding"/>
    <property type="evidence" value="ECO:0007669"/>
    <property type="project" value="InterPro"/>
</dbReference>
<evidence type="ECO:0000313" key="2">
    <source>
        <dbReference type="Proteomes" id="UP000630864"/>
    </source>
</evidence>
<dbReference type="AlphaFoldDB" id="A0A9P3EFR5"/>
<dbReference type="NCBIfam" id="NF047595">
    <property type="entry name" value="IS66_ISRel24_TnpA"/>
    <property type="match status" value="1"/>
</dbReference>
<dbReference type="GO" id="GO:0004803">
    <property type="term" value="F:transposase activity"/>
    <property type="evidence" value="ECO:0007669"/>
    <property type="project" value="InterPro"/>
</dbReference>
<proteinExistence type="predicted"/>
<gene>
    <name evidence="1" type="ORF">PSE10A_53380</name>
</gene>
<reference evidence="1" key="1">
    <citation type="submission" date="2020-09" db="EMBL/GenBank/DDBJ databases">
        <title>Pseudomonas syringae pv. eriobotryae genome sequence causing loquat canker disease.</title>
        <authorList>
            <person name="Fukuda S."/>
            <person name="Tashiro H."/>
            <person name="Nagano Y."/>
        </authorList>
    </citation>
    <scope>NUCLEOTIDE SEQUENCE</scope>
    <source>
        <strain evidence="1">AM001</strain>
    </source>
</reference>
<dbReference type="InterPro" id="IPR002514">
    <property type="entry name" value="Transposase_8"/>
</dbReference>
<dbReference type="EMBL" id="BMZW01000052">
    <property type="protein sequence ID" value="GFZ62827.1"/>
    <property type="molecule type" value="Genomic_DNA"/>
</dbReference>
<dbReference type="SUPFAM" id="SSF48295">
    <property type="entry name" value="TrpR-like"/>
    <property type="match status" value="1"/>
</dbReference>
<accession>A0A9P3EFR5</accession>
<dbReference type="Pfam" id="PF01527">
    <property type="entry name" value="HTH_Tnp_1"/>
    <property type="match status" value="1"/>
</dbReference>
<protein>
    <submittedName>
        <fullName evidence="1">Transposase</fullName>
    </submittedName>
</protein>
<organism evidence="1 2">
    <name type="scientific">Pseudomonas amygdali pv. eriobotryae</name>
    <dbReference type="NCBI Taxonomy" id="129137"/>
    <lineage>
        <taxon>Bacteria</taxon>
        <taxon>Pseudomonadati</taxon>
        <taxon>Pseudomonadota</taxon>
        <taxon>Gammaproteobacteria</taxon>
        <taxon>Pseudomonadales</taxon>
        <taxon>Pseudomonadaceae</taxon>
        <taxon>Pseudomonas</taxon>
        <taxon>Pseudomonas amygdali</taxon>
    </lineage>
</organism>
<dbReference type="GO" id="GO:0006313">
    <property type="term" value="P:DNA transposition"/>
    <property type="evidence" value="ECO:0007669"/>
    <property type="project" value="InterPro"/>
</dbReference>
<name>A0A9P3EFR5_PSEA0</name>
<comment type="caution">
    <text evidence="1">The sequence shown here is derived from an EMBL/GenBank/DDBJ whole genome shotgun (WGS) entry which is preliminary data.</text>
</comment>
<sequence>MVSTKKYVDTIALNPRSTMRQRTSYPKPFKAQVVQECLSPDVSIASVALRHGINANLVRKWIPIYRDRQASALPAFVPLKLETALATTARQDVARIDISSGQRTVTVNWPISDPDGCARFIRSLSQ</sequence>
<dbReference type="InterPro" id="IPR010921">
    <property type="entry name" value="Trp_repressor/repl_initiator"/>
</dbReference>